<sequence>MNGSFEDQRRIGEVFITITIQTINDENNAAASIEIPRNVSGCQKDEQTGNKTDTAKSQ</sequence>
<gene>
    <name evidence="2" type="ORF">PSH57_21260</name>
</gene>
<evidence type="ECO:0000256" key="1">
    <source>
        <dbReference type="SAM" id="MobiDB-lite"/>
    </source>
</evidence>
<dbReference type="Proteomes" id="UP001230339">
    <property type="component" value="Chromosome"/>
</dbReference>
<feature type="region of interest" description="Disordered" evidence="1">
    <location>
        <begin position="38"/>
        <end position="58"/>
    </location>
</feature>
<organism evidence="2 3">
    <name type="scientific">Pseudomonas hefeiensis</name>
    <dbReference type="NCBI Taxonomy" id="2738125"/>
    <lineage>
        <taxon>Bacteria</taxon>
        <taxon>Pseudomonadati</taxon>
        <taxon>Pseudomonadota</taxon>
        <taxon>Gammaproteobacteria</taxon>
        <taxon>Pseudomonadales</taxon>
        <taxon>Pseudomonadaceae</taxon>
        <taxon>Pseudomonas</taxon>
    </lineage>
</organism>
<dbReference type="EMBL" id="CP117449">
    <property type="protein sequence ID" value="WLH11372.1"/>
    <property type="molecule type" value="Genomic_DNA"/>
</dbReference>
<protein>
    <submittedName>
        <fullName evidence="2">Uncharacterized protein</fullName>
    </submittedName>
</protein>
<evidence type="ECO:0000313" key="2">
    <source>
        <dbReference type="EMBL" id="WLH11372.1"/>
    </source>
</evidence>
<keyword evidence="3" id="KW-1185">Reference proteome</keyword>
<reference evidence="2 3" key="1">
    <citation type="submission" date="2023-02" db="EMBL/GenBank/DDBJ databases">
        <title>Evolution of Hrp T3SS in non-pathogenic Pseudomonas fluorescens.</title>
        <authorList>
            <person name="Liao K."/>
            <person name="Wei H."/>
            <person name="Gu Y."/>
        </authorList>
    </citation>
    <scope>NUCLEOTIDE SEQUENCE [LARGE SCALE GENOMIC DNA]</scope>
    <source>
        <strain evidence="2 3">FP205</strain>
    </source>
</reference>
<evidence type="ECO:0000313" key="3">
    <source>
        <dbReference type="Proteomes" id="UP001230339"/>
    </source>
</evidence>
<name>A0ABY9G780_9PSED</name>
<accession>A0ABY9G780</accession>
<dbReference type="RefSeq" id="WP_305385346.1">
    <property type="nucleotide sequence ID" value="NZ_CP117426.1"/>
</dbReference>
<proteinExistence type="predicted"/>
<feature type="compositionally biased region" description="Polar residues" evidence="1">
    <location>
        <begin position="49"/>
        <end position="58"/>
    </location>
</feature>